<reference evidence="1 2" key="1">
    <citation type="submission" date="2019-05" db="EMBL/GenBank/DDBJ databases">
        <authorList>
            <consortium name="Science for Life Laboratories"/>
        </authorList>
    </citation>
    <scope>NUCLEOTIDE SEQUENCE [LARGE SCALE GENOMIC DNA]</scope>
    <source>
        <strain evidence="1">Soil9</strain>
    </source>
</reference>
<dbReference type="AlphaFoldDB" id="A0A6P2CWL5"/>
<name>A0A6P2CWL5_9BACT</name>
<sequence>MTEAEWLACDDVKRLLEPLRDRASARKLRLLACARAWGLSGIAHDPVCLDAIAMAERCADGHVAEPERDAVFRATCIHSDDVEDLGPLRWTFAFASAFAVGPLAGDIHTHITSVGRTPPNMELQPAHVRDIFGNPFRPAPFSPSWRTSTAVELAAQMYESRDFGALPILADALQDAGCDNADVLEHCRGPGPHVRGCWVVDLVLDKG</sequence>
<keyword evidence="2" id="KW-1185">Reference proteome</keyword>
<dbReference type="RefSeq" id="WP_232069625.1">
    <property type="nucleotide sequence ID" value="NZ_LR593886.1"/>
</dbReference>
<protein>
    <recommendedName>
        <fullName evidence="3">SMI1/KNR4 family protein</fullName>
    </recommendedName>
</protein>
<evidence type="ECO:0000313" key="2">
    <source>
        <dbReference type="Proteomes" id="UP000464178"/>
    </source>
</evidence>
<dbReference type="KEGG" id="gms:SOIL9_44210"/>
<dbReference type="Proteomes" id="UP000464178">
    <property type="component" value="Chromosome"/>
</dbReference>
<evidence type="ECO:0000313" key="1">
    <source>
        <dbReference type="EMBL" id="VTR93293.1"/>
    </source>
</evidence>
<evidence type="ECO:0008006" key="3">
    <source>
        <dbReference type="Google" id="ProtNLM"/>
    </source>
</evidence>
<organism evidence="1 2">
    <name type="scientific">Gemmata massiliana</name>
    <dbReference type="NCBI Taxonomy" id="1210884"/>
    <lineage>
        <taxon>Bacteria</taxon>
        <taxon>Pseudomonadati</taxon>
        <taxon>Planctomycetota</taxon>
        <taxon>Planctomycetia</taxon>
        <taxon>Gemmatales</taxon>
        <taxon>Gemmataceae</taxon>
        <taxon>Gemmata</taxon>
    </lineage>
</organism>
<gene>
    <name evidence="1" type="ORF">SOIL9_44210</name>
</gene>
<proteinExistence type="predicted"/>
<dbReference type="EMBL" id="LR593886">
    <property type="protein sequence ID" value="VTR93293.1"/>
    <property type="molecule type" value="Genomic_DNA"/>
</dbReference>
<accession>A0A6P2CWL5</accession>